<dbReference type="STRING" id="1499688.BN000_01278"/>
<evidence type="ECO:0000259" key="1">
    <source>
        <dbReference type="PROSITE" id="PS51781"/>
    </source>
</evidence>
<dbReference type="Proteomes" id="UP000199087">
    <property type="component" value="Unassembled WGS sequence"/>
</dbReference>
<proteinExistence type="predicted"/>
<dbReference type="GO" id="GO:0004040">
    <property type="term" value="F:amidase activity"/>
    <property type="evidence" value="ECO:0007669"/>
    <property type="project" value="InterPro"/>
</dbReference>
<dbReference type="Pfam" id="PF01832">
    <property type="entry name" value="Glucosaminidase"/>
    <property type="match status" value="1"/>
</dbReference>
<gene>
    <name evidence="2" type="primary">lytD</name>
    <name evidence="2" type="ORF">BN000_01278</name>
</gene>
<dbReference type="EMBL" id="CVRB01000001">
    <property type="protein sequence ID" value="CRK81376.1"/>
    <property type="molecule type" value="Genomic_DNA"/>
</dbReference>
<feature type="domain" description="SH3b" evidence="1">
    <location>
        <begin position="547"/>
        <end position="620"/>
    </location>
</feature>
<dbReference type="SMART" id="SM00287">
    <property type="entry name" value="SH3b"/>
    <property type="match status" value="1"/>
</dbReference>
<dbReference type="SMART" id="SM00047">
    <property type="entry name" value="LYZ2"/>
    <property type="match status" value="1"/>
</dbReference>
<sequence precursor="true">MKKIIYSFLPVTLFLIVFLIPSKSFAYTDTSIYNIETSGIVGEQNTQNALQKLRQDTGWWATYKPTGATVPYYQINSGGYYGEDNVKAIINQFQQTTGVNASYRPIGDPVPYKQVVSGGYYGEDYVKNIIQAFQNSTGFSATYQPTGAGIQKKRIISGGYIGEDNVKQVLQKFQAATGIPAKYESNGQYQEYYQLVSGGYYGEDNVKSILQNFVSQTGIPATYVPSAYIDTYTVLTGGFVGEANTQSIVSQIKNDLGLVVKYVPGFQPNVFNIVFDPLSGDSLTKVTNYLDQKHWWYSKTNTGKPVPLYYNIVSDPSLDKGQLDKALGFFQQRNWWATVKPTGQKFYNVFQIVSDPITDELTSKGLNFFAQNGWWATSQSTNELYYQYYNIISEPLLEKEKVDKAVNFFKNNGWWVTSQDTNKTGYTLFWITSDPILGSDNAANALKFFTNHNWYAVSQPTGKSEGVYKIVVGGFQGYDATLGYANLITSTYGWQTTPVKVVNGPQVTYTNYNLTLNDMLNLEMGLSPQTEKYMNDPAYIFSAYIDPVNNIITADPTVNVRSGPGTNYSIVSKLNKGYSGFKIVGKVGNGDWTQISLRWKNAQPADVQYYLDPNNFPSDSKEYFQFLKLSSPAGINVDEVNTKILNANTGILNGRAAAFVQAAKQYNINEMYLISHALLETGNGSSALAKGVTYNGQVVYNMYGYGAFDSCPLQCGAKTAYDMGWFTPDQAIIGGAALIGSGYINNATFQQDTLYKMRWNPVNPYHQYATDIAWSAAQVNSIYNLYKLLDNYTLYMDIPVYK</sequence>
<reference evidence="3" key="1">
    <citation type="submission" date="2015-05" db="EMBL/GenBank/DDBJ databases">
        <authorList>
            <person name="Urmite Genomes"/>
        </authorList>
    </citation>
    <scope>NUCLEOTIDE SEQUENCE [LARGE SCALE GENOMIC DNA]</scope>
    <source>
        <strain evidence="3">LF1</strain>
    </source>
</reference>
<dbReference type="InterPro" id="IPR003646">
    <property type="entry name" value="SH3-like_bac-type"/>
</dbReference>
<evidence type="ECO:0000313" key="2">
    <source>
        <dbReference type="EMBL" id="CRK81376.1"/>
    </source>
</evidence>
<dbReference type="Gene3D" id="2.30.30.40">
    <property type="entry name" value="SH3 Domains"/>
    <property type="match status" value="1"/>
</dbReference>
<dbReference type="AlphaFoldDB" id="A0A0U1NTL5"/>
<dbReference type="OrthoDB" id="9816557at2"/>
<name>A0A0U1NTL5_9BACI</name>
<accession>A0A0U1NTL5</accession>
<keyword evidence="2" id="KW-0378">Hydrolase</keyword>
<dbReference type="PROSITE" id="PS51781">
    <property type="entry name" value="SH3B"/>
    <property type="match status" value="1"/>
</dbReference>
<keyword evidence="3" id="KW-1185">Reference proteome</keyword>
<evidence type="ECO:0000313" key="3">
    <source>
        <dbReference type="Proteomes" id="UP000199087"/>
    </source>
</evidence>
<dbReference type="InterPro" id="IPR002901">
    <property type="entry name" value="MGlyc_endo_b_GlcNAc-like_dom"/>
</dbReference>
<dbReference type="Gene3D" id="1.10.530.10">
    <property type="match status" value="1"/>
</dbReference>
<protein>
    <submittedName>
        <fullName evidence="2">N-acetylglucosaminidase (Major autolysin), glycoside hydrolase family 73</fullName>
    </submittedName>
</protein>
<organism evidence="2 3">
    <name type="scientific">Neobacillus massiliamazoniensis</name>
    <dbReference type="NCBI Taxonomy" id="1499688"/>
    <lineage>
        <taxon>Bacteria</taxon>
        <taxon>Bacillati</taxon>
        <taxon>Bacillota</taxon>
        <taxon>Bacilli</taxon>
        <taxon>Bacillales</taxon>
        <taxon>Bacillaceae</taxon>
        <taxon>Neobacillus</taxon>
    </lineage>
</organism>